<dbReference type="SUPFAM" id="SSF54001">
    <property type="entry name" value="Cysteine proteinases"/>
    <property type="match status" value="1"/>
</dbReference>
<evidence type="ECO:0000256" key="1">
    <source>
        <dbReference type="PIRNR" id="PIRNR005700"/>
    </source>
</evidence>
<evidence type="ECO:0000313" key="3">
    <source>
        <dbReference type="EMBL" id="MBS0030672.1"/>
    </source>
</evidence>
<protein>
    <recommendedName>
        <fullName evidence="1">Aminopeptidase</fullName>
    </recommendedName>
</protein>
<keyword evidence="1 3" id="KW-0031">Aminopeptidase</keyword>
<keyword evidence="1" id="KW-0645">Protease</keyword>
<dbReference type="PROSITE" id="PS51257">
    <property type="entry name" value="PROKAR_LIPOPROTEIN"/>
    <property type="match status" value="1"/>
</dbReference>
<reference evidence="3 4" key="1">
    <citation type="submission" date="2021-04" db="EMBL/GenBank/DDBJ databases">
        <title>Chitinophaga sp. nov., isolated from the rhizosphere soil.</title>
        <authorList>
            <person name="He S."/>
        </authorList>
    </citation>
    <scope>NUCLEOTIDE SEQUENCE [LARGE SCALE GENOMIC DNA]</scope>
    <source>
        <strain evidence="3 4">2R12</strain>
    </source>
</reference>
<dbReference type="PIRSF" id="PIRSF005700">
    <property type="entry name" value="PepC"/>
    <property type="match status" value="1"/>
</dbReference>
<dbReference type="RefSeq" id="WP_211975809.1">
    <property type="nucleotide sequence ID" value="NZ_CBFHAM010000002.1"/>
</dbReference>
<name>A0ABS5J8D0_9BACT</name>
<keyword evidence="1" id="KW-0788">Thiol protease</keyword>
<dbReference type="InterPro" id="IPR000169">
    <property type="entry name" value="Pept_cys_AS"/>
</dbReference>
<dbReference type="Proteomes" id="UP000676386">
    <property type="component" value="Unassembled WGS sequence"/>
</dbReference>
<dbReference type="InterPro" id="IPR004134">
    <property type="entry name" value="Peptidase_C1B"/>
</dbReference>
<dbReference type="InterPro" id="IPR038765">
    <property type="entry name" value="Papain-like_cys_pep_sf"/>
</dbReference>
<dbReference type="EMBL" id="JAGTXB010000016">
    <property type="protein sequence ID" value="MBS0030672.1"/>
    <property type="molecule type" value="Genomic_DNA"/>
</dbReference>
<dbReference type="PROSITE" id="PS00139">
    <property type="entry name" value="THIOL_PROTEASE_CYS"/>
    <property type="match status" value="1"/>
</dbReference>
<accession>A0ABS5J8D0</accession>
<dbReference type="InterPro" id="IPR000668">
    <property type="entry name" value="Peptidase_C1A_C"/>
</dbReference>
<dbReference type="Gene3D" id="3.90.70.10">
    <property type="entry name" value="Cysteine proteinases"/>
    <property type="match status" value="1"/>
</dbReference>
<feature type="domain" description="Peptidase C1A papain C-terminal" evidence="2">
    <location>
        <begin position="48"/>
        <end position="93"/>
    </location>
</feature>
<comment type="caution">
    <text evidence="3">The sequence shown here is derived from an EMBL/GenBank/DDBJ whole genome shotgun (WGS) entry which is preliminary data.</text>
</comment>
<gene>
    <name evidence="3" type="ORF">KE626_25325</name>
</gene>
<dbReference type="GO" id="GO:0004177">
    <property type="term" value="F:aminopeptidase activity"/>
    <property type="evidence" value="ECO:0007669"/>
    <property type="project" value="UniProtKB-KW"/>
</dbReference>
<dbReference type="Pfam" id="PF00112">
    <property type="entry name" value="Peptidase_C1"/>
    <property type="match status" value="1"/>
</dbReference>
<organism evidence="3 4">
    <name type="scientific">Chitinophaga hostae</name>
    <dbReference type="NCBI Taxonomy" id="2831022"/>
    <lineage>
        <taxon>Bacteria</taxon>
        <taxon>Pseudomonadati</taxon>
        <taxon>Bacteroidota</taxon>
        <taxon>Chitinophagia</taxon>
        <taxon>Chitinophagales</taxon>
        <taxon>Chitinophagaceae</taxon>
        <taxon>Chitinophaga</taxon>
    </lineage>
</organism>
<comment type="similarity">
    <text evidence="1">Belongs to the peptidase C1 family.</text>
</comment>
<keyword evidence="1" id="KW-0378">Hydrolase</keyword>
<sequence length="387" mass="44094">MKKNYLSVLLFPFLLPVIQGCYNKPKKAVVQPLPKSNYIFTDVKELEALPVIDQNASGTCWSFSTSSFLESEIIRLKGEKIDLSEMYFVRCAYMLKARNYILRQGTARFTEGGLNHDPLISSVTFGLLPQSAYTGLKDGKARHNHFKLFNELDTAVKRCANPANKQGTGWKTQVPDILDRFLGKVPDQFQYNGQMYTPFSFLAYTQLNTADYLTITSFTDAPFYQRFQLSIPANWANERFYNLPLDEFMENIDHAVDAGFSLALDLDATEPTFSPDQGIAVLPEKQEDNTLILTDVRPEKKVTQQMRQDAFESFETTDDHLMHIVGKAKDQYGNSYYKAKNSWGTNALRRGFIYLSIPYMRMKGISVLLHKDGLMDTTKHKLLNAPT</sequence>
<evidence type="ECO:0000259" key="2">
    <source>
        <dbReference type="Pfam" id="PF00112"/>
    </source>
</evidence>
<proteinExistence type="inferred from homology"/>
<evidence type="ECO:0000313" key="4">
    <source>
        <dbReference type="Proteomes" id="UP000676386"/>
    </source>
</evidence>
<keyword evidence="4" id="KW-1185">Reference proteome</keyword>